<comment type="caution">
    <text evidence="9">The sequence shown here is derived from an EMBL/GenBank/DDBJ whole genome shotgun (WGS) entry which is preliminary data.</text>
</comment>
<gene>
    <name evidence="9" type="ORF">GCM10025876_11260</name>
</gene>
<keyword evidence="5 7" id="KW-1133">Transmembrane helix</keyword>
<evidence type="ECO:0000256" key="4">
    <source>
        <dbReference type="ARBA" id="ARBA00022692"/>
    </source>
</evidence>
<keyword evidence="4 7" id="KW-0812">Transmembrane</keyword>
<dbReference type="RefSeq" id="WP_348523459.1">
    <property type="nucleotide sequence ID" value="NZ_BSUN01000001.1"/>
</dbReference>
<dbReference type="EMBL" id="BSUN01000001">
    <property type="protein sequence ID" value="GMA34922.1"/>
    <property type="molecule type" value="Genomic_DNA"/>
</dbReference>
<feature type="domain" description="ABC transmembrane type-1" evidence="8">
    <location>
        <begin position="106"/>
        <end position="296"/>
    </location>
</feature>
<feature type="transmembrane region" description="Helical" evidence="7">
    <location>
        <begin position="45"/>
        <end position="66"/>
    </location>
</feature>
<evidence type="ECO:0000313" key="10">
    <source>
        <dbReference type="Proteomes" id="UP001157125"/>
    </source>
</evidence>
<feature type="transmembrane region" description="Helical" evidence="7">
    <location>
        <begin position="229"/>
        <end position="258"/>
    </location>
</feature>
<dbReference type="SUPFAM" id="SSF161098">
    <property type="entry name" value="MetI-like"/>
    <property type="match status" value="1"/>
</dbReference>
<keyword evidence="6 7" id="KW-0472">Membrane</keyword>
<dbReference type="Pfam" id="PF12911">
    <property type="entry name" value="OppC_N"/>
    <property type="match status" value="1"/>
</dbReference>
<dbReference type="InterPro" id="IPR050366">
    <property type="entry name" value="BP-dependent_transpt_permease"/>
</dbReference>
<organism evidence="9 10">
    <name type="scientific">Demequina litorisediminis</name>
    <dbReference type="NCBI Taxonomy" id="1849022"/>
    <lineage>
        <taxon>Bacteria</taxon>
        <taxon>Bacillati</taxon>
        <taxon>Actinomycetota</taxon>
        <taxon>Actinomycetes</taxon>
        <taxon>Micrococcales</taxon>
        <taxon>Demequinaceae</taxon>
        <taxon>Demequina</taxon>
    </lineage>
</organism>
<evidence type="ECO:0000313" key="9">
    <source>
        <dbReference type="EMBL" id="GMA34922.1"/>
    </source>
</evidence>
<dbReference type="PANTHER" id="PTHR43386:SF6">
    <property type="entry name" value="ABC TRANSPORTER PERMEASE PROTEIN"/>
    <property type="match status" value="1"/>
</dbReference>
<reference evidence="10" key="1">
    <citation type="journal article" date="2019" name="Int. J. Syst. Evol. Microbiol.">
        <title>The Global Catalogue of Microorganisms (GCM) 10K type strain sequencing project: providing services to taxonomists for standard genome sequencing and annotation.</title>
        <authorList>
            <consortium name="The Broad Institute Genomics Platform"/>
            <consortium name="The Broad Institute Genome Sequencing Center for Infectious Disease"/>
            <person name="Wu L."/>
            <person name="Ma J."/>
        </authorList>
    </citation>
    <scope>NUCLEOTIDE SEQUENCE [LARGE SCALE GENOMIC DNA]</scope>
    <source>
        <strain evidence="10">NBRC 112299</strain>
    </source>
</reference>
<dbReference type="Pfam" id="PF00528">
    <property type="entry name" value="BPD_transp_1"/>
    <property type="match status" value="1"/>
</dbReference>
<keyword evidence="2 7" id="KW-0813">Transport</keyword>
<evidence type="ECO:0000259" key="8">
    <source>
        <dbReference type="PROSITE" id="PS50928"/>
    </source>
</evidence>
<keyword evidence="3" id="KW-1003">Cell membrane</keyword>
<dbReference type="InterPro" id="IPR035906">
    <property type="entry name" value="MetI-like_sf"/>
</dbReference>
<dbReference type="Gene3D" id="1.10.3720.10">
    <property type="entry name" value="MetI-like"/>
    <property type="match status" value="1"/>
</dbReference>
<feature type="transmembrane region" description="Helical" evidence="7">
    <location>
        <begin position="148"/>
        <end position="166"/>
    </location>
</feature>
<evidence type="ECO:0000256" key="2">
    <source>
        <dbReference type="ARBA" id="ARBA00022448"/>
    </source>
</evidence>
<dbReference type="PANTHER" id="PTHR43386">
    <property type="entry name" value="OLIGOPEPTIDE TRANSPORT SYSTEM PERMEASE PROTEIN APPC"/>
    <property type="match status" value="1"/>
</dbReference>
<feature type="transmembrane region" description="Helical" evidence="7">
    <location>
        <begin position="112"/>
        <end position="136"/>
    </location>
</feature>
<comment type="subcellular location">
    <subcellularLocation>
        <location evidence="1 7">Cell membrane</location>
        <topology evidence="1 7">Multi-pass membrane protein</topology>
    </subcellularLocation>
</comment>
<dbReference type="Proteomes" id="UP001157125">
    <property type="component" value="Unassembled WGS sequence"/>
</dbReference>
<evidence type="ECO:0000256" key="5">
    <source>
        <dbReference type="ARBA" id="ARBA00022989"/>
    </source>
</evidence>
<comment type="similarity">
    <text evidence="7">Belongs to the binding-protein-dependent transport system permease family.</text>
</comment>
<evidence type="ECO:0000256" key="1">
    <source>
        <dbReference type="ARBA" id="ARBA00004651"/>
    </source>
</evidence>
<name>A0ABQ6ICL4_9MICO</name>
<dbReference type="InterPro" id="IPR025966">
    <property type="entry name" value="OppC_N"/>
</dbReference>
<accession>A0ABQ6ICL4</accession>
<protein>
    <submittedName>
        <fullName evidence="9">ABC transporter permease</fullName>
    </submittedName>
</protein>
<dbReference type="CDD" id="cd06261">
    <property type="entry name" value="TM_PBP2"/>
    <property type="match status" value="1"/>
</dbReference>
<dbReference type="InterPro" id="IPR000515">
    <property type="entry name" value="MetI-like"/>
</dbReference>
<evidence type="ECO:0000256" key="6">
    <source>
        <dbReference type="ARBA" id="ARBA00023136"/>
    </source>
</evidence>
<feature type="transmembrane region" description="Helical" evidence="7">
    <location>
        <begin position="278"/>
        <end position="296"/>
    </location>
</feature>
<dbReference type="PROSITE" id="PS50928">
    <property type="entry name" value="ABC_TM1"/>
    <property type="match status" value="1"/>
</dbReference>
<sequence>MSDRNAHYVAPVDETQPGAVDQVRLSSRKSNMWIDAWRDLRRRPLFYVALALSLVFLAMALFPSLFTSADPNFAQLSDSNGPAEPGHPLGFNRQGYDVWSHIVYGARTSLTVGLLTVLITGVIGVPMGAIAGYYGGWVDSLLSRVGDIFFSIPYFLAAVVVMSVLSDYRNPLVIAFAIGGFAWASLARIVRAEVLRNKNLEYVMASEAVGRSRGSTLLRHVLPNSMGPVIVALTLSLGAAITAEATLSVLGIGLSGYVSWGNDIAQAQQTLRTNPSVLFWPSLALTLTVLAFTFLGEAHP</sequence>
<proteinExistence type="inferred from homology"/>
<feature type="transmembrane region" description="Helical" evidence="7">
    <location>
        <begin position="172"/>
        <end position="190"/>
    </location>
</feature>
<evidence type="ECO:0000256" key="7">
    <source>
        <dbReference type="RuleBase" id="RU363032"/>
    </source>
</evidence>
<keyword evidence="10" id="KW-1185">Reference proteome</keyword>
<evidence type="ECO:0000256" key="3">
    <source>
        <dbReference type="ARBA" id="ARBA00022475"/>
    </source>
</evidence>